<keyword evidence="1" id="KW-1133">Transmembrane helix</keyword>
<feature type="transmembrane region" description="Helical" evidence="1">
    <location>
        <begin position="166"/>
        <end position="186"/>
    </location>
</feature>
<gene>
    <name evidence="2" type="ORF">J2Z44_002778</name>
</gene>
<dbReference type="InterPro" id="IPR007441">
    <property type="entry name" value="EutH"/>
</dbReference>
<feature type="transmembrane region" description="Helical" evidence="1">
    <location>
        <begin position="138"/>
        <end position="160"/>
    </location>
</feature>
<sequence length="369" mass="39785">MISKFVIYIIGAFFLLGAVDYVLGNPLNLGNKFEEGIKTMGALALGIIGIYSLCPMLLKLISPISTVMWKFFRLDPSIIPSSFFAVDMGGYELCKNIAINSELGTFLGVIVGATLGATISFTLPLAFSMTGEQDKEPLAKGIMVGIVSIPVGIIAAGIWQGMDMNLLLWNMMPIVAFSILLVIGLFKAQNLTMKIFKGFGKVIIMLSILGLALQEIQLIYGYNFGGLLTPFEETMSLVGKISIILGGAYPMLEVINRALKMPMDRLGKKIEISSNSITAMIGNLASNLLVFGNLSYMNEKGKIMCTAFAVSGAFIFGGQLAYVASVEPNLLGAFFIAKVVSGILSLILSNYIYLQQKTSFYQASEALGE</sequence>
<dbReference type="PANTHER" id="PTHR40089:SF1">
    <property type="entry name" value="ETHANOLAMINE PERMEASE EUTH-RELATED"/>
    <property type="match status" value="1"/>
</dbReference>
<proteinExistence type="predicted"/>
<keyword evidence="1" id="KW-0812">Transmembrane</keyword>
<dbReference type="Proteomes" id="UP001519308">
    <property type="component" value="Unassembled WGS sequence"/>
</dbReference>
<organism evidence="2 3">
    <name type="scientific">Clostridium punense</name>
    <dbReference type="NCBI Taxonomy" id="1054297"/>
    <lineage>
        <taxon>Bacteria</taxon>
        <taxon>Bacillati</taxon>
        <taxon>Bacillota</taxon>
        <taxon>Clostridia</taxon>
        <taxon>Eubacteriales</taxon>
        <taxon>Clostridiaceae</taxon>
        <taxon>Clostridium</taxon>
    </lineage>
</organism>
<dbReference type="RefSeq" id="WP_021283445.1">
    <property type="nucleotide sequence ID" value="NZ_JAGGLL010000021.1"/>
</dbReference>
<dbReference type="PANTHER" id="PTHR40089">
    <property type="entry name" value="ETHANOLAMINE UTILIZATION PROTEIN EUTH"/>
    <property type="match status" value="1"/>
</dbReference>
<keyword evidence="3" id="KW-1185">Reference proteome</keyword>
<name>A0ABS4K5B3_9CLOT</name>
<protein>
    <submittedName>
        <fullName evidence="2">Ethanolamine transporter</fullName>
    </submittedName>
</protein>
<dbReference type="Pfam" id="PF04346">
    <property type="entry name" value="EutH"/>
    <property type="match status" value="1"/>
</dbReference>
<feature type="transmembrane region" description="Helical" evidence="1">
    <location>
        <begin position="240"/>
        <end position="259"/>
    </location>
</feature>
<evidence type="ECO:0000313" key="2">
    <source>
        <dbReference type="EMBL" id="MBP2022953.1"/>
    </source>
</evidence>
<dbReference type="NCBIfam" id="NF011667">
    <property type="entry name" value="PRK15086.1-3"/>
    <property type="match status" value="1"/>
</dbReference>
<dbReference type="EMBL" id="JAGGLL010000021">
    <property type="protein sequence ID" value="MBP2022953.1"/>
    <property type="molecule type" value="Genomic_DNA"/>
</dbReference>
<reference evidence="2 3" key="1">
    <citation type="submission" date="2021-03" db="EMBL/GenBank/DDBJ databases">
        <title>Genomic Encyclopedia of Type Strains, Phase IV (KMG-IV): sequencing the most valuable type-strain genomes for metagenomic binning, comparative biology and taxonomic classification.</title>
        <authorList>
            <person name="Goeker M."/>
        </authorList>
    </citation>
    <scope>NUCLEOTIDE SEQUENCE [LARGE SCALE GENOMIC DNA]</scope>
    <source>
        <strain evidence="2 3">DSM 28650</strain>
    </source>
</reference>
<accession>A0ABS4K5B3</accession>
<dbReference type="PIRSF" id="PIRSF019466">
    <property type="entry name" value="EutH"/>
    <property type="match status" value="1"/>
</dbReference>
<keyword evidence="1" id="KW-0472">Membrane</keyword>
<evidence type="ECO:0000256" key="1">
    <source>
        <dbReference type="SAM" id="Phobius"/>
    </source>
</evidence>
<feature type="transmembrane region" description="Helical" evidence="1">
    <location>
        <begin position="330"/>
        <end position="354"/>
    </location>
</feature>
<comment type="caution">
    <text evidence="2">The sequence shown here is derived from an EMBL/GenBank/DDBJ whole genome shotgun (WGS) entry which is preliminary data.</text>
</comment>
<feature type="transmembrane region" description="Helical" evidence="1">
    <location>
        <begin position="103"/>
        <end position="126"/>
    </location>
</feature>
<feature type="transmembrane region" description="Helical" evidence="1">
    <location>
        <begin position="198"/>
        <end position="220"/>
    </location>
</feature>
<evidence type="ECO:0000313" key="3">
    <source>
        <dbReference type="Proteomes" id="UP001519308"/>
    </source>
</evidence>
<feature type="transmembrane region" description="Helical" evidence="1">
    <location>
        <begin position="40"/>
        <end position="60"/>
    </location>
</feature>
<feature type="transmembrane region" description="Helical" evidence="1">
    <location>
        <begin position="303"/>
        <end position="324"/>
    </location>
</feature>